<dbReference type="GO" id="GO:0003700">
    <property type="term" value="F:DNA-binding transcription factor activity"/>
    <property type="evidence" value="ECO:0007669"/>
    <property type="project" value="TreeGrafter"/>
</dbReference>
<dbReference type="CDD" id="cd00038">
    <property type="entry name" value="CAP_ED"/>
    <property type="match status" value="1"/>
</dbReference>
<dbReference type="AlphaFoldDB" id="A0A841JRD6"/>
<evidence type="ECO:0000259" key="4">
    <source>
        <dbReference type="PROSITE" id="PS50042"/>
    </source>
</evidence>
<dbReference type="Pfam" id="PF00027">
    <property type="entry name" value="cNMP_binding"/>
    <property type="match status" value="1"/>
</dbReference>
<evidence type="ECO:0000256" key="3">
    <source>
        <dbReference type="ARBA" id="ARBA00023163"/>
    </source>
</evidence>
<dbReference type="PANTHER" id="PTHR24567:SF26">
    <property type="entry name" value="REGULATORY PROTEIN YEIL"/>
    <property type="match status" value="1"/>
</dbReference>
<gene>
    <name evidence="6" type="ORF">HNQ77_001835</name>
</gene>
<dbReference type="Gene3D" id="1.10.10.10">
    <property type="entry name" value="Winged helix-like DNA-binding domain superfamily/Winged helix DNA-binding domain"/>
    <property type="match status" value="1"/>
</dbReference>
<keyword evidence="3" id="KW-0804">Transcription</keyword>
<organism evidence="6 7">
    <name type="scientific">Silvibacterium bohemicum</name>
    <dbReference type="NCBI Taxonomy" id="1577686"/>
    <lineage>
        <taxon>Bacteria</taxon>
        <taxon>Pseudomonadati</taxon>
        <taxon>Acidobacteriota</taxon>
        <taxon>Terriglobia</taxon>
        <taxon>Terriglobales</taxon>
        <taxon>Acidobacteriaceae</taxon>
        <taxon>Silvibacterium</taxon>
    </lineage>
</organism>
<dbReference type="InterPro" id="IPR036390">
    <property type="entry name" value="WH_DNA-bd_sf"/>
</dbReference>
<dbReference type="EMBL" id="JACHEK010000003">
    <property type="protein sequence ID" value="MBB6143886.1"/>
    <property type="molecule type" value="Genomic_DNA"/>
</dbReference>
<dbReference type="InterPro" id="IPR018490">
    <property type="entry name" value="cNMP-bd_dom_sf"/>
</dbReference>
<dbReference type="Pfam" id="PF13545">
    <property type="entry name" value="HTH_Crp_2"/>
    <property type="match status" value="1"/>
</dbReference>
<name>A0A841JRD6_9BACT</name>
<dbReference type="Proteomes" id="UP000538666">
    <property type="component" value="Unassembled WGS sequence"/>
</dbReference>
<dbReference type="SMART" id="SM00419">
    <property type="entry name" value="HTH_CRP"/>
    <property type="match status" value="1"/>
</dbReference>
<dbReference type="InterPro" id="IPR014710">
    <property type="entry name" value="RmlC-like_jellyroll"/>
</dbReference>
<dbReference type="GO" id="GO:0003677">
    <property type="term" value="F:DNA binding"/>
    <property type="evidence" value="ECO:0007669"/>
    <property type="project" value="UniProtKB-KW"/>
</dbReference>
<feature type="domain" description="HTH crp-type" evidence="5">
    <location>
        <begin position="241"/>
        <end position="315"/>
    </location>
</feature>
<keyword evidence="7" id="KW-1185">Reference proteome</keyword>
<reference evidence="6 7" key="1">
    <citation type="submission" date="2020-08" db="EMBL/GenBank/DDBJ databases">
        <title>Genomic Encyclopedia of Type Strains, Phase IV (KMG-IV): sequencing the most valuable type-strain genomes for metagenomic binning, comparative biology and taxonomic classification.</title>
        <authorList>
            <person name="Goeker M."/>
        </authorList>
    </citation>
    <scope>NUCLEOTIDE SEQUENCE [LARGE SCALE GENOMIC DNA]</scope>
    <source>
        <strain evidence="6 7">DSM 103733</strain>
    </source>
</reference>
<dbReference type="InterPro" id="IPR036388">
    <property type="entry name" value="WH-like_DNA-bd_sf"/>
</dbReference>
<dbReference type="PANTHER" id="PTHR24567">
    <property type="entry name" value="CRP FAMILY TRANSCRIPTIONAL REGULATORY PROTEIN"/>
    <property type="match status" value="1"/>
</dbReference>
<evidence type="ECO:0000256" key="2">
    <source>
        <dbReference type="ARBA" id="ARBA00023125"/>
    </source>
</evidence>
<dbReference type="RefSeq" id="WP_156185823.1">
    <property type="nucleotide sequence ID" value="NZ_JACHEK010000003.1"/>
</dbReference>
<dbReference type="GO" id="GO:0005829">
    <property type="term" value="C:cytosol"/>
    <property type="evidence" value="ECO:0007669"/>
    <property type="project" value="TreeGrafter"/>
</dbReference>
<dbReference type="SUPFAM" id="SSF46785">
    <property type="entry name" value="Winged helix' DNA-binding domain"/>
    <property type="match status" value="1"/>
</dbReference>
<protein>
    <submittedName>
        <fullName evidence="6">CRP/FNR family transcriptional regulator</fullName>
    </submittedName>
</protein>
<evidence type="ECO:0000259" key="5">
    <source>
        <dbReference type="PROSITE" id="PS51063"/>
    </source>
</evidence>
<comment type="caution">
    <text evidence="6">The sequence shown here is derived from an EMBL/GenBank/DDBJ whole genome shotgun (WGS) entry which is preliminary data.</text>
</comment>
<sequence>MPEQWSSMLACAFNLPQHIPAMRDSGNAIRRAIPSQKRQLLSIEHRHPGLGSAHSAHFSEKMGYSIGALRCNHALPSEKGGAISQSLPMVLHAESCLLCKVRQPGWFCDLPPLALAEYDAMSVHVMAPIGTTLFAERQPSLGVSIVCFGQVKLTKSSPNGKTLLVRVAKSGDVLGLSAALSKTPYEVTAETLEYCQIKTFRREDFLQFLKHHVEGSLHAAESLNKDYRAALIDACRLALSSSIAGRMAHLLIQLASESGTWQDAEPSIHMSLKHEDLSSMLACSRETVSRVLSDLKHKGIIAVTGTRTTVLRKYALESLT</sequence>
<dbReference type="PRINTS" id="PR00034">
    <property type="entry name" value="HTHCRP"/>
</dbReference>
<feature type="domain" description="Cyclic nucleotide-binding" evidence="4">
    <location>
        <begin position="119"/>
        <end position="209"/>
    </location>
</feature>
<proteinExistence type="predicted"/>
<keyword evidence="2" id="KW-0238">DNA-binding</keyword>
<evidence type="ECO:0000313" key="7">
    <source>
        <dbReference type="Proteomes" id="UP000538666"/>
    </source>
</evidence>
<dbReference type="InterPro" id="IPR050397">
    <property type="entry name" value="Env_Response_Regulators"/>
</dbReference>
<dbReference type="InterPro" id="IPR012318">
    <property type="entry name" value="HTH_CRP"/>
</dbReference>
<dbReference type="OrthoDB" id="114682at2"/>
<accession>A0A841JRD6</accession>
<keyword evidence="1" id="KW-0805">Transcription regulation</keyword>
<dbReference type="SMART" id="SM00100">
    <property type="entry name" value="cNMP"/>
    <property type="match status" value="1"/>
</dbReference>
<dbReference type="Gene3D" id="2.60.120.10">
    <property type="entry name" value="Jelly Rolls"/>
    <property type="match status" value="1"/>
</dbReference>
<dbReference type="PROSITE" id="PS51063">
    <property type="entry name" value="HTH_CRP_2"/>
    <property type="match status" value="1"/>
</dbReference>
<evidence type="ECO:0000256" key="1">
    <source>
        <dbReference type="ARBA" id="ARBA00023015"/>
    </source>
</evidence>
<dbReference type="PROSITE" id="PS50042">
    <property type="entry name" value="CNMP_BINDING_3"/>
    <property type="match status" value="1"/>
</dbReference>
<dbReference type="InterPro" id="IPR000595">
    <property type="entry name" value="cNMP-bd_dom"/>
</dbReference>
<dbReference type="SUPFAM" id="SSF51206">
    <property type="entry name" value="cAMP-binding domain-like"/>
    <property type="match status" value="1"/>
</dbReference>
<evidence type="ECO:0000313" key="6">
    <source>
        <dbReference type="EMBL" id="MBB6143886.1"/>
    </source>
</evidence>